<accession>A0AAV4FDW9</accession>
<sequence>MDDDDDGDDDGDGEDDDDDGDDDDDDDDHDDDDDIDDDDDDDDDDIDDDNDEYDVVDYDDHDSGGVNNYELENDYNYDLEGNSYGMTYPDIMYDSLQMFIILKHDSQTGPVATGLVLKLVVDDRSGCKTKCRVKSTNNNKLLKKYFVQSILSSRQ</sequence>
<protein>
    <submittedName>
        <fullName evidence="2">Uncharacterized protein</fullName>
    </submittedName>
</protein>
<keyword evidence="3" id="KW-1185">Reference proteome</keyword>
<organism evidence="2 3">
    <name type="scientific">Elysia marginata</name>
    <dbReference type="NCBI Taxonomy" id="1093978"/>
    <lineage>
        <taxon>Eukaryota</taxon>
        <taxon>Metazoa</taxon>
        <taxon>Spiralia</taxon>
        <taxon>Lophotrochozoa</taxon>
        <taxon>Mollusca</taxon>
        <taxon>Gastropoda</taxon>
        <taxon>Heterobranchia</taxon>
        <taxon>Euthyneura</taxon>
        <taxon>Panpulmonata</taxon>
        <taxon>Sacoglossa</taxon>
        <taxon>Placobranchoidea</taxon>
        <taxon>Plakobranchidae</taxon>
        <taxon>Elysia</taxon>
    </lineage>
</organism>
<proteinExistence type="predicted"/>
<feature type="compositionally biased region" description="Acidic residues" evidence="1">
    <location>
        <begin position="1"/>
        <end position="60"/>
    </location>
</feature>
<feature type="region of interest" description="Disordered" evidence="1">
    <location>
        <begin position="1"/>
        <end position="69"/>
    </location>
</feature>
<gene>
    <name evidence="2" type="ORF">ElyMa_002075400</name>
</gene>
<name>A0AAV4FDW9_9GAST</name>
<dbReference type="EMBL" id="BMAT01004223">
    <property type="protein sequence ID" value="GFR70565.1"/>
    <property type="molecule type" value="Genomic_DNA"/>
</dbReference>
<evidence type="ECO:0000256" key="1">
    <source>
        <dbReference type="SAM" id="MobiDB-lite"/>
    </source>
</evidence>
<dbReference type="Proteomes" id="UP000762676">
    <property type="component" value="Unassembled WGS sequence"/>
</dbReference>
<dbReference type="AlphaFoldDB" id="A0AAV4FDW9"/>
<evidence type="ECO:0000313" key="2">
    <source>
        <dbReference type="EMBL" id="GFR70565.1"/>
    </source>
</evidence>
<comment type="caution">
    <text evidence="2">The sequence shown here is derived from an EMBL/GenBank/DDBJ whole genome shotgun (WGS) entry which is preliminary data.</text>
</comment>
<evidence type="ECO:0000313" key="3">
    <source>
        <dbReference type="Proteomes" id="UP000762676"/>
    </source>
</evidence>
<reference evidence="2 3" key="1">
    <citation type="journal article" date="2021" name="Elife">
        <title>Chloroplast acquisition without the gene transfer in kleptoplastic sea slugs, Plakobranchus ocellatus.</title>
        <authorList>
            <person name="Maeda T."/>
            <person name="Takahashi S."/>
            <person name="Yoshida T."/>
            <person name="Shimamura S."/>
            <person name="Takaki Y."/>
            <person name="Nagai Y."/>
            <person name="Toyoda A."/>
            <person name="Suzuki Y."/>
            <person name="Arimoto A."/>
            <person name="Ishii H."/>
            <person name="Satoh N."/>
            <person name="Nishiyama T."/>
            <person name="Hasebe M."/>
            <person name="Maruyama T."/>
            <person name="Minagawa J."/>
            <person name="Obokata J."/>
            <person name="Shigenobu S."/>
        </authorList>
    </citation>
    <scope>NUCLEOTIDE SEQUENCE [LARGE SCALE GENOMIC DNA]</scope>
</reference>